<protein>
    <submittedName>
        <fullName evidence="2">Zinc ribbon domain-containing protein</fullName>
    </submittedName>
</protein>
<name>A0A926EG44_9FIRM</name>
<evidence type="ECO:0000313" key="3">
    <source>
        <dbReference type="Proteomes" id="UP000655830"/>
    </source>
</evidence>
<keyword evidence="1" id="KW-0812">Transmembrane</keyword>
<dbReference type="EMBL" id="JACRSY010000006">
    <property type="protein sequence ID" value="MBC8578909.1"/>
    <property type="molecule type" value="Genomic_DNA"/>
</dbReference>
<keyword evidence="1" id="KW-0472">Membrane</keyword>
<sequence length="198" mass="22042">MKRCPNCQFPNIDSDLNCFKCGTSLPDEKTEESDQLESDSSSTTFDTKTNITTFIHTPTEEPHTEPQEAIAKTKEETCVTSEVPLSDELPPPLTTKAPTLPTPTRILPKYKSLPRLSIASKLLGLVLGLVFIFLSVGFLLLFPSIFSIALCILGICFGTVHMLMGFIIAAGLDWLNDVECNQRKQQELMNHIYHKLPE</sequence>
<dbReference type="AlphaFoldDB" id="A0A926EG44"/>
<keyword evidence="3" id="KW-1185">Reference proteome</keyword>
<evidence type="ECO:0000313" key="2">
    <source>
        <dbReference type="EMBL" id="MBC8578909.1"/>
    </source>
</evidence>
<dbReference type="Proteomes" id="UP000655830">
    <property type="component" value="Unassembled WGS sequence"/>
</dbReference>
<dbReference type="RefSeq" id="WP_249332053.1">
    <property type="nucleotide sequence ID" value="NZ_JACRSY010000006.1"/>
</dbReference>
<reference evidence="2" key="1">
    <citation type="submission" date="2020-08" db="EMBL/GenBank/DDBJ databases">
        <title>Genome public.</title>
        <authorList>
            <person name="Liu C."/>
            <person name="Sun Q."/>
        </authorList>
    </citation>
    <scope>NUCLEOTIDE SEQUENCE</scope>
    <source>
        <strain evidence="2">NSJ-12</strain>
    </source>
</reference>
<organism evidence="2 3">
    <name type="scientific">Zhenhengia yiwuensis</name>
    <dbReference type="NCBI Taxonomy" id="2763666"/>
    <lineage>
        <taxon>Bacteria</taxon>
        <taxon>Bacillati</taxon>
        <taxon>Bacillota</taxon>
        <taxon>Clostridia</taxon>
        <taxon>Lachnospirales</taxon>
        <taxon>Lachnospiraceae</taxon>
        <taxon>Zhenhengia</taxon>
    </lineage>
</organism>
<feature type="transmembrane region" description="Helical" evidence="1">
    <location>
        <begin position="122"/>
        <end position="141"/>
    </location>
</feature>
<accession>A0A926EG44</accession>
<keyword evidence="1" id="KW-1133">Transmembrane helix</keyword>
<evidence type="ECO:0000256" key="1">
    <source>
        <dbReference type="SAM" id="Phobius"/>
    </source>
</evidence>
<feature type="transmembrane region" description="Helical" evidence="1">
    <location>
        <begin position="147"/>
        <end position="175"/>
    </location>
</feature>
<gene>
    <name evidence="2" type="ORF">H8718_05100</name>
</gene>
<comment type="caution">
    <text evidence="2">The sequence shown here is derived from an EMBL/GenBank/DDBJ whole genome shotgun (WGS) entry which is preliminary data.</text>
</comment>
<proteinExistence type="predicted"/>